<evidence type="ECO:0000256" key="7">
    <source>
        <dbReference type="SAM" id="MobiDB-lite"/>
    </source>
</evidence>
<evidence type="ECO:0000313" key="11">
    <source>
        <dbReference type="Ensembl" id="ENSCAFP00000003086.4"/>
    </source>
</evidence>
<feature type="chain" id="PRO_5035827975" evidence="9">
    <location>
        <begin position="25"/>
        <end position="1113"/>
    </location>
</feature>
<dbReference type="InterPro" id="IPR051697">
    <property type="entry name" value="Patched_domain-protein"/>
</dbReference>
<feature type="transmembrane region" description="Helical" evidence="8">
    <location>
        <begin position="1055"/>
        <end position="1077"/>
    </location>
</feature>
<reference evidence="11" key="2">
    <citation type="submission" date="2025-08" db="UniProtKB">
        <authorList>
            <consortium name="Ensembl"/>
        </authorList>
    </citation>
    <scope>IDENTIFICATION</scope>
</reference>
<dbReference type="PROSITE" id="PS50156">
    <property type="entry name" value="SSD"/>
    <property type="match status" value="1"/>
</dbReference>
<dbReference type="AlphaFoldDB" id="A0A8P0N585"/>
<dbReference type="Gene3D" id="1.20.1640.10">
    <property type="entry name" value="Multidrug efflux transporter AcrB transmembrane domain"/>
    <property type="match status" value="2"/>
</dbReference>
<evidence type="ECO:0000313" key="12">
    <source>
        <dbReference type="Proteomes" id="UP000002254"/>
    </source>
</evidence>
<feature type="compositionally biased region" description="Basic residues" evidence="7">
    <location>
        <begin position="118"/>
        <end position="130"/>
    </location>
</feature>
<feature type="transmembrane region" description="Helical" evidence="8">
    <location>
        <begin position="530"/>
        <end position="552"/>
    </location>
</feature>
<evidence type="ECO:0000256" key="2">
    <source>
        <dbReference type="ARBA" id="ARBA00005585"/>
    </source>
</evidence>
<evidence type="ECO:0000256" key="1">
    <source>
        <dbReference type="ARBA" id="ARBA00004141"/>
    </source>
</evidence>
<evidence type="ECO:0000256" key="6">
    <source>
        <dbReference type="ARBA" id="ARBA00023180"/>
    </source>
</evidence>
<reference evidence="11 12" key="1">
    <citation type="journal article" date="2005" name="Nature">
        <title>Genome sequence, comparative analysis and haplotype structure of the domestic dog.</title>
        <authorList>
            <consortium name="Broad Sequencing Platform"/>
            <person name="Lindblad-Toh K."/>
            <person name="Wade C.M."/>
            <person name="Mikkelsen T.S."/>
            <person name="Karlsson E.K."/>
            <person name="Jaffe D.B."/>
            <person name="Kamal M."/>
            <person name="Clamp M."/>
            <person name="Chang J.L."/>
            <person name="Kulbokas E.J. III"/>
            <person name="Zody M.C."/>
            <person name="Mauceli E."/>
            <person name="Xie X."/>
            <person name="Breen M."/>
            <person name="Wayne R.K."/>
            <person name="Ostrander E.A."/>
            <person name="Ponting C.P."/>
            <person name="Galibert F."/>
            <person name="Smith D.R."/>
            <person name="DeJong P.J."/>
            <person name="Kirkness E."/>
            <person name="Alvarez P."/>
            <person name="Biagi T."/>
            <person name="Brockman W."/>
            <person name="Butler J."/>
            <person name="Chin C.W."/>
            <person name="Cook A."/>
            <person name="Cuff J."/>
            <person name="Daly M.J."/>
            <person name="DeCaprio D."/>
            <person name="Gnerre S."/>
            <person name="Grabherr M."/>
            <person name="Kellis M."/>
            <person name="Kleber M."/>
            <person name="Bardeleben C."/>
            <person name="Goodstadt L."/>
            <person name="Heger A."/>
            <person name="Hitte C."/>
            <person name="Kim L."/>
            <person name="Koepfli K.P."/>
            <person name="Parker H.G."/>
            <person name="Pollinger J.P."/>
            <person name="Searle S.M."/>
            <person name="Sutter N.B."/>
            <person name="Thomas R."/>
            <person name="Webber C."/>
            <person name="Baldwin J."/>
            <person name="Abebe A."/>
            <person name="Abouelleil A."/>
            <person name="Aftuck L."/>
            <person name="Ait-Zahra M."/>
            <person name="Aldredge T."/>
            <person name="Allen N."/>
            <person name="An P."/>
            <person name="Anderson S."/>
            <person name="Antoine C."/>
            <person name="Arachchi H."/>
            <person name="Aslam A."/>
            <person name="Ayotte L."/>
            <person name="Bachantsang P."/>
            <person name="Barry A."/>
            <person name="Bayul T."/>
            <person name="Benamara M."/>
            <person name="Berlin A."/>
            <person name="Bessette D."/>
            <person name="Blitshteyn B."/>
            <person name="Bloom T."/>
            <person name="Blye J."/>
            <person name="Boguslavskiy L."/>
            <person name="Bonnet C."/>
            <person name="Boukhgalter B."/>
            <person name="Brown A."/>
            <person name="Cahill P."/>
            <person name="Calixte N."/>
            <person name="Camarata J."/>
            <person name="Cheshatsang Y."/>
            <person name="Chu J."/>
            <person name="Citroen M."/>
            <person name="Collymore A."/>
            <person name="Cooke P."/>
            <person name="Dawoe T."/>
            <person name="Daza R."/>
            <person name="Decktor K."/>
            <person name="DeGray S."/>
            <person name="Dhargay N."/>
            <person name="Dooley K."/>
            <person name="Dooley K."/>
            <person name="Dorje P."/>
            <person name="Dorjee K."/>
            <person name="Dorris L."/>
            <person name="Duffey N."/>
            <person name="Dupes A."/>
            <person name="Egbiremolen O."/>
            <person name="Elong R."/>
            <person name="Falk J."/>
            <person name="Farina A."/>
            <person name="Faro S."/>
            <person name="Ferguson D."/>
            <person name="Ferreira P."/>
            <person name="Fisher S."/>
            <person name="FitzGerald M."/>
            <person name="Foley K."/>
            <person name="Foley C."/>
            <person name="Franke A."/>
            <person name="Friedrich D."/>
            <person name="Gage D."/>
            <person name="Garber M."/>
            <person name="Gearin G."/>
            <person name="Giannoukos G."/>
            <person name="Goode T."/>
            <person name="Goyette A."/>
            <person name="Graham J."/>
            <person name="Grandbois E."/>
            <person name="Gyaltsen K."/>
            <person name="Hafez N."/>
            <person name="Hagopian D."/>
            <person name="Hagos B."/>
            <person name="Hall J."/>
            <person name="Healy C."/>
            <person name="Hegarty R."/>
            <person name="Honan T."/>
            <person name="Horn A."/>
            <person name="Houde N."/>
            <person name="Hughes L."/>
            <person name="Hunnicutt L."/>
            <person name="Husby M."/>
            <person name="Jester B."/>
            <person name="Jones C."/>
            <person name="Kamat A."/>
            <person name="Kanga B."/>
            <person name="Kells C."/>
            <person name="Khazanovich D."/>
            <person name="Kieu A.C."/>
            <person name="Kisner P."/>
            <person name="Kumar M."/>
            <person name="Lance K."/>
            <person name="Landers T."/>
            <person name="Lara M."/>
            <person name="Lee W."/>
            <person name="Leger J.P."/>
            <person name="Lennon N."/>
            <person name="Leuper L."/>
            <person name="LeVine S."/>
            <person name="Liu J."/>
            <person name="Liu X."/>
            <person name="Lokyitsang Y."/>
            <person name="Lokyitsang T."/>
            <person name="Lui A."/>
            <person name="Macdonald J."/>
            <person name="Major J."/>
            <person name="Marabella R."/>
            <person name="Maru K."/>
            <person name="Matthews C."/>
            <person name="McDonough S."/>
            <person name="Mehta T."/>
            <person name="Meldrim J."/>
            <person name="Melnikov A."/>
            <person name="Meneus L."/>
            <person name="Mihalev A."/>
            <person name="Mihova T."/>
            <person name="Miller K."/>
            <person name="Mittelman R."/>
            <person name="Mlenga V."/>
            <person name="Mulrain L."/>
            <person name="Munson G."/>
            <person name="Navidi A."/>
            <person name="Naylor J."/>
            <person name="Nguyen T."/>
            <person name="Nguyen N."/>
            <person name="Nguyen C."/>
            <person name="Nguyen T."/>
            <person name="Nicol R."/>
            <person name="Norbu N."/>
            <person name="Norbu C."/>
            <person name="Novod N."/>
            <person name="Nyima T."/>
            <person name="Olandt P."/>
            <person name="O'Neill B."/>
            <person name="O'Neill K."/>
            <person name="Osman S."/>
            <person name="Oyono L."/>
            <person name="Patti C."/>
            <person name="Perrin D."/>
            <person name="Phunkhang P."/>
            <person name="Pierre F."/>
            <person name="Priest M."/>
            <person name="Rachupka A."/>
            <person name="Raghuraman S."/>
            <person name="Rameau R."/>
            <person name="Ray V."/>
            <person name="Raymond C."/>
            <person name="Rege F."/>
            <person name="Rise C."/>
            <person name="Rogers J."/>
            <person name="Rogov P."/>
            <person name="Sahalie J."/>
            <person name="Settipalli S."/>
            <person name="Sharpe T."/>
            <person name="Shea T."/>
            <person name="Sheehan M."/>
            <person name="Sherpa N."/>
            <person name="Shi J."/>
            <person name="Shih D."/>
            <person name="Sloan J."/>
            <person name="Smith C."/>
            <person name="Sparrow T."/>
            <person name="Stalker J."/>
            <person name="Stange-Thomann N."/>
            <person name="Stavropoulos S."/>
            <person name="Stone C."/>
            <person name="Stone S."/>
            <person name="Sykes S."/>
            <person name="Tchuinga P."/>
            <person name="Tenzing P."/>
            <person name="Tesfaye S."/>
            <person name="Thoulutsang D."/>
            <person name="Thoulutsang Y."/>
            <person name="Topham K."/>
            <person name="Topping I."/>
            <person name="Tsamla T."/>
            <person name="Vassiliev H."/>
            <person name="Venkataraman V."/>
            <person name="Vo A."/>
            <person name="Wangchuk T."/>
            <person name="Wangdi T."/>
            <person name="Weiand M."/>
            <person name="Wilkinson J."/>
            <person name="Wilson A."/>
            <person name="Yadav S."/>
            <person name="Yang S."/>
            <person name="Yang X."/>
            <person name="Young G."/>
            <person name="Yu Q."/>
            <person name="Zainoun J."/>
            <person name="Zembek L."/>
            <person name="Zimmer A."/>
            <person name="Lander E.S."/>
        </authorList>
    </citation>
    <scope>NUCLEOTIDE SEQUENCE [LARGE SCALE GENOMIC DNA]</scope>
    <source>
        <strain evidence="11">Boxer</strain>
    </source>
</reference>
<proteinExistence type="inferred from homology"/>
<feature type="transmembrane region" description="Helical" evidence="8">
    <location>
        <begin position="728"/>
        <end position="750"/>
    </location>
</feature>
<evidence type="ECO:0000256" key="8">
    <source>
        <dbReference type="SAM" id="Phobius"/>
    </source>
</evidence>
<evidence type="ECO:0000259" key="10">
    <source>
        <dbReference type="PROSITE" id="PS50156"/>
    </source>
</evidence>
<keyword evidence="6" id="KW-0325">Glycoprotein</keyword>
<comment type="subcellular location">
    <subcellularLocation>
        <location evidence="1">Membrane</location>
        <topology evidence="1">Multi-pass membrane protein</topology>
    </subcellularLocation>
</comment>
<feature type="region of interest" description="Disordered" evidence="7">
    <location>
        <begin position="93"/>
        <end position="133"/>
    </location>
</feature>
<keyword evidence="5 8" id="KW-0472">Membrane</keyword>
<feature type="transmembrane region" description="Helical" evidence="8">
    <location>
        <begin position="954"/>
        <end position="974"/>
    </location>
</feature>
<feature type="transmembrane region" description="Helical" evidence="8">
    <location>
        <begin position="1025"/>
        <end position="1043"/>
    </location>
</feature>
<feature type="signal peptide" evidence="9">
    <location>
        <begin position="1"/>
        <end position="24"/>
    </location>
</feature>
<evidence type="ECO:0000256" key="3">
    <source>
        <dbReference type="ARBA" id="ARBA00022692"/>
    </source>
</evidence>
<keyword evidence="9" id="KW-0732">Signal</keyword>
<comment type="similarity">
    <text evidence="2">Belongs to the patched family.</text>
</comment>
<evidence type="ECO:0000256" key="9">
    <source>
        <dbReference type="SAM" id="SignalP"/>
    </source>
</evidence>
<name>A0A8P0N585_CANLF</name>
<keyword evidence="4 8" id="KW-1133">Transmembrane helix</keyword>
<feature type="transmembrane region" description="Helical" evidence="8">
    <location>
        <begin position="638"/>
        <end position="660"/>
    </location>
</feature>
<dbReference type="Pfam" id="PF02460">
    <property type="entry name" value="Patched"/>
    <property type="match status" value="1"/>
</dbReference>
<keyword evidence="3 8" id="KW-0812">Transmembrane</keyword>
<evidence type="ECO:0000256" key="5">
    <source>
        <dbReference type="ARBA" id="ARBA00023136"/>
    </source>
</evidence>
<feature type="transmembrane region" description="Helical" evidence="8">
    <location>
        <begin position="928"/>
        <end position="947"/>
    </location>
</feature>
<feature type="domain" description="SSD" evidence="10">
    <location>
        <begin position="500"/>
        <end position="659"/>
    </location>
</feature>
<dbReference type="InterPro" id="IPR003392">
    <property type="entry name" value="PTHD_SSD"/>
</dbReference>
<sequence length="1113" mass="125798">MGSLAALGCSLLVCGMTAWKVLQGNPLHALWYVKNAASSSLLPCLRQESRIRGHRFPMGAKALLASRSPRAPSLHAPPPQPLTAIAPMGRQHLHPFPPPFTPARREEGKQNSKNNCQHLKKKKKKKKKAKLSCPPPSAPSLLVCLLPAPPAPYGAHVCFLQHRGTWFQLDTEPRQDGEGIHICGTLRAEPPPAREAGGLQHRDEGLDPGSLLMRRPGAPASWIWWRMLRQVLRRGLQSFCHRLGLCVSRHPVFFLTVPAVLTITFGLSALNRFQPEGDLERLVAPSHSLAKIERSLASSLFPLDQSKSQLYSDLHTPGRYGRVILLSPPGDNILLQAEGILQTHRAVLEMKVNHKGYNYTFSHLCVLKNQDKKCVLDDIISVLEDLRQAAVSNKTTARVQVRYPNTKLKDGRNSFIGHQLGGVVEVPNSKDQRVKSARAIQITYYLQTYGSATQDLIGEKWENEFCKLMKKLQEEHQDLQLYSLASFSLWRDFHKTSILARSKVLVSLVLILTTATLSSSMKDCLRSKPFLGLLGVLTVCISIVTAAGIFFITDGKYNSTLLGIPFFAMGHGTKGVFELLSGWRRTRENLPFKDRVADAYSDVMVTYTMTSSLYFITFGMGASPFTNIEAVKVFCQNMCVSILLNYFYIFSFFGSCLVFAGQLEQNRYHSIFCCKIPSAEYLDRKPVWFQTVMSDGHQQTSHHETNPYQHHFIQHFLREHYNEWITNIYVKPFVVILYLIYASFSFMGCLQISDRANIINLLASDSPSVSYAMVQQKYFSNYSPVIGFYIYEPLEYWNSSVQEDLRRLCSGFTAVSWVEQYYQFLKVSNISANNKSDFISVLQSSFLKKPEFQHFRNDIIFSKAGDENNIIASRLYLVARTSRDKQKEVIEVLEKLRPLSLSKSIRFIVFNPSFVFMDHYGLSVTVPVLIAGFGVLLVLILTFFLVIHPLGNFWLILSVTSIELGVLGLMTLWNVDMDCISILCLIYTLNFAIDHCAPLLYTFVLATEHTRTQCIKSSLQEHGTAILQNVTSFLIGLVPLLFVPSNLTFTLFKCLLLTGGCTLLHCFVILPVFLTFFPPSKKHHKKKKRAKRKEREEIECIEIQENPDHVTTV</sequence>
<feature type="transmembrane region" description="Helical" evidence="8">
    <location>
        <begin position="498"/>
        <end position="518"/>
    </location>
</feature>
<feature type="transmembrane region" description="Helical" evidence="8">
    <location>
        <begin position="980"/>
        <end position="1004"/>
    </location>
</feature>
<dbReference type="PANTHER" id="PTHR10796">
    <property type="entry name" value="PATCHED-RELATED"/>
    <property type="match status" value="1"/>
</dbReference>
<dbReference type="OrthoDB" id="10027883at2759"/>
<dbReference type="InterPro" id="IPR000731">
    <property type="entry name" value="SSD"/>
</dbReference>
<dbReference type="Ensembl" id="ENSCAFT00000003323.5">
    <property type="protein sequence ID" value="ENSCAFP00000003086.4"/>
    <property type="gene ID" value="ENSCAFG00000002100.5"/>
</dbReference>
<organism evidence="11 12">
    <name type="scientific">Canis lupus familiaris</name>
    <name type="common">Dog</name>
    <name type="synonym">Canis familiaris</name>
    <dbReference type="NCBI Taxonomy" id="9615"/>
    <lineage>
        <taxon>Eukaryota</taxon>
        <taxon>Metazoa</taxon>
        <taxon>Chordata</taxon>
        <taxon>Craniata</taxon>
        <taxon>Vertebrata</taxon>
        <taxon>Euteleostomi</taxon>
        <taxon>Mammalia</taxon>
        <taxon>Eutheria</taxon>
        <taxon>Laurasiatheria</taxon>
        <taxon>Carnivora</taxon>
        <taxon>Caniformia</taxon>
        <taxon>Canidae</taxon>
        <taxon>Canis</taxon>
    </lineage>
</organism>
<accession>A0A8P0N585</accession>
<evidence type="ECO:0000256" key="4">
    <source>
        <dbReference type="ARBA" id="ARBA00022989"/>
    </source>
</evidence>
<feature type="transmembrane region" description="Helical" evidence="8">
    <location>
        <begin position="604"/>
        <end position="626"/>
    </location>
</feature>
<dbReference type="Proteomes" id="UP000002254">
    <property type="component" value="Chromosome 12"/>
</dbReference>
<dbReference type="GO" id="GO:0016020">
    <property type="term" value="C:membrane"/>
    <property type="evidence" value="ECO:0007669"/>
    <property type="project" value="UniProtKB-SubCell"/>
</dbReference>
<protein>
    <submittedName>
        <fullName evidence="11">Patched domain containing 4</fullName>
    </submittedName>
</protein>
<dbReference type="PANTHER" id="PTHR10796:SF15">
    <property type="entry name" value="PATCHED DOMAIN-CONTAINING PROTEIN 4"/>
    <property type="match status" value="1"/>
</dbReference>
<dbReference type="SUPFAM" id="SSF82866">
    <property type="entry name" value="Multidrug efflux transporter AcrB transmembrane domain"/>
    <property type="match status" value="2"/>
</dbReference>